<dbReference type="AlphaFoldDB" id="A0AAD3TLG6"/>
<gene>
    <name evidence="3" type="ORF">Nepgr_033594</name>
</gene>
<reference evidence="3" key="1">
    <citation type="submission" date="2023-05" db="EMBL/GenBank/DDBJ databases">
        <title>Nepenthes gracilis genome sequencing.</title>
        <authorList>
            <person name="Fukushima K."/>
        </authorList>
    </citation>
    <scope>NUCLEOTIDE SEQUENCE</scope>
    <source>
        <strain evidence="3">SING2019-196</strain>
    </source>
</reference>
<feature type="region of interest" description="Disordered" evidence="1">
    <location>
        <begin position="216"/>
        <end position="236"/>
    </location>
</feature>
<comment type="caution">
    <text evidence="3">The sequence shown here is derived from an EMBL/GenBank/DDBJ whole genome shotgun (WGS) entry which is preliminary data.</text>
</comment>
<accession>A0AAD3TLG6</accession>
<keyword evidence="2" id="KW-0472">Membrane</keyword>
<evidence type="ECO:0000256" key="2">
    <source>
        <dbReference type="SAM" id="Phobius"/>
    </source>
</evidence>
<proteinExistence type="predicted"/>
<keyword evidence="2" id="KW-0812">Transmembrane</keyword>
<keyword evidence="2" id="KW-1133">Transmembrane helix</keyword>
<name>A0AAD3TLG6_NEPGR</name>
<sequence length="329" mass="35004">MALAPSLVFPREVFLLRWGLAYPLVLGSGVVGALPAADCSGWLLFSVGVGWLDVLLFNSIGCEVDCALLFGNVSYLVVGCWLVKCHVADFCMMVPVLKILAAASYSVDVGDGCSDLQLLYWLDGDSRGCFGGWCALDYLRRTEPLLVLWLVSRDPHPPGVVCPNWNAPLLLCLESELARDRVSYSPGPLDHDVNTPPSISRILEVLLPRLGLSRVAERGSGESGSTASPRSGDPRPRLRCEVKVAAISLDVDERFSAGGNGSLSAELMRDADSCAGTWADLIPCYEAVLAVAAALDVCLLDSLAVDDADELWILLSGLLAGAGFGTVCC</sequence>
<evidence type="ECO:0000313" key="4">
    <source>
        <dbReference type="Proteomes" id="UP001279734"/>
    </source>
</evidence>
<feature type="transmembrane region" description="Helical" evidence="2">
    <location>
        <begin position="41"/>
        <end position="60"/>
    </location>
</feature>
<organism evidence="3 4">
    <name type="scientific">Nepenthes gracilis</name>
    <name type="common">Slender pitcher plant</name>
    <dbReference type="NCBI Taxonomy" id="150966"/>
    <lineage>
        <taxon>Eukaryota</taxon>
        <taxon>Viridiplantae</taxon>
        <taxon>Streptophyta</taxon>
        <taxon>Embryophyta</taxon>
        <taxon>Tracheophyta</taxon>
        <taxon>Spermatophyta</taxon>
        <taxon>Magnoliopsida</taxon>
        <taxon>eudicotyledons</taxon>
        <taxon>Gunneridae</taxon>
        <taxon>Pentapetalae</taxon>
        <taxon>Caryophyllales</taxon>
        <taxon>Nepenthaceae</taxon>
        <taxon>Nepenthes</taxon>
    </lineage>
</organism>
<feature type="transmembrane region" description="Helical" evidence="2">
    <location>
        <begin position="15"/>
        <end position="34"/>
    </location>
</feature>
<evidence type="ECO:0000313" key="3">
    <source>
        <dbReference type="EMBL" id="GMH31750.1"/>
    </source>
</evidence>
<keyword evidence="4" id="KW-1185">Reference proteome</keyword>
<dbReference type="Proteomes" id="UP001279734">
    <property type="component" value="Unassembled WGS sequence"/>
</dbReference>
<protein>
    <submittedName>
        <fullName evidence="3">Uncharacterized protein</fullName>
    </submittedName>
</protein>
<dbReference type="EMBL" id="BSYO01000041">
    <property type="protein sequence ID" value="GMH31750.1"/>
    <property type="molecule type" value="Genomic_DNA"/>
</dbReference>
<evidence type="ECO:0000256" key="1">
    <source>
        <dbReference type="SAM" id="MobiDB-lite"/>
    </source>
</evidence>